<evidence type="ECO:0000259" key="2">
    <source>
        <dbReference type="Pfam" id="PF24883"/>
    </source>
</evidence>
<dbReference type="InterPro" id="IPR035992">
    <property type="entry name" value="Ricin_B-like_lectins"/>
</dbReference>
<evidence type="ECO:0000256" key="1">
    <source>
        <dbReference type="ARBA" id="ARBA00022737"/>
    </source>
</evidence>
<feature type="domain" description="Nephrocystin 3-like N-terminal" evidence="2">
    <location>
        <begin position="200"/>
        <end position="322"/>
    </location>
</feature>
<keyword evidence="1" id="KW-0677">Repeat</keyword>
<dbReference type="Proteomes" id="UP000294933">
    <property type="component" value="Unassembled WGS sequence"/>
</dbReference>
<organism evidence="3 4">
    <name type="scientific">Rickenella mellea</name>
    <dbReference type="NCBI Taxonomy" id="50990"/>
    <lineage>
        <taxon>Eukaryota</taxon>
        <taxon>Fungi</taxon>
        <taxon>Dikarya</taxon>
        <taxon>Basidiomycota</taxon>
        <taxon>Agaricomycotina</taxon>
        <taxon>Agaricomycetes</taxon>
        <taxon>Hymenochaetales</taxon>
        <taxon>Rickenellaceae</taxon>
        <taxon>Rickenella</taxon>
    </lineage>
</organism>
<dbReference type="EMBL" id="ML170194">
    <property type="protein sequence ID" value="TDL19691.1"/>
    <property type="molecule type" value="Genomic_DNA"/>
</dbReference>
<feature type="non-terminal residue" evidence="3">
    <location>
        <position position="324"/>
    </location>
</feature>
<sequence>MPLANGIYKIKNVRTQHYVALCNEFNDLVASEHINLNHEEWQINFYSDNKCCTIQNCVFGTFAGRPQRPSDLYVNGTEKRYLWKIKEIDGSLAIHTSGVEIYWCFEKNRINAQVVLRHEPPESTYYLWILEKVGAGQNVLQSSETFHVARQKWTTDNKAEWERMHKLLSEKLRQVPKATSISDHICLGETRVSLLSRISDWTKTTDISAKEPVYWLTGPAGAGKSTIACTVARQAQDQGMTVSCFFLHRDSHDRRDPHLVVDSLAFQLAHLDVGIADKIVEALMNYPDLVSSPGFYDKFSKLIVEPVKESGIAVLLVIDDLDAL</sequence>
<protein>
    <recommendedName>
        <fullName evidence="2">Nephrocystin 3-like N-terminal domain-containing protein</fullName>
    </recommendedName>
</protein>
<keyword evidence="4" id="KW-1185">Reference proteome</keyword>
<gene>
    <name evidence="3" type="ORF">BD410DRAFT_773628</name>
</gene>
<proteinExistence type="predicted"/>
<dbReference type="SUPFAM" id="SSF52540">
    <property type="entry name" value="P-loop containing nucleoside triphosphate hydrolases"/>
    <property type="match status" value="1"/>
</dbReference>
<dbReference type="PANTHER" id="PTHR10039">
    <property type="entry name" value="AMELOGENIN"/>
    <property type="match status" value="1"/>
</dbReference>
<dbReference type="AlphaFoldDB" id="A0A4Y7PX94"/>
<dbReference type="Gene3D" id="3.40.50.300">
    <property type="entry name" value="P-loop containing nucleotide triphosphate hydrolases"/>
    <property type="match status" value="1"/>
</dbReference>
<dbReference type="InterPro" id="IPR056884">
    <property type="entry name" value="NPHP3-like_N"/>
</dbReference>
<evidence type="ECO:0000313" key="3">
    <source>
        <dbReference type="EMBL" id="TDL19691.1"/>
    </source>
</evidence>
<dbReference type="STRING" id="50990.A0A4Y7PX94"/>
<dbReference type="InterPro" id="IPR027417">
    <property type="entry name" value="P-loop_NTPase"/>
</dbReference>
<evidence type="ECO:0000313" key="4">
    <source>
        <dbReference type="Proteomes" id="UP000294933"/>
    </source>
</evidence>
<dbReference type="OrthoDB" id="5106486at2759"/>
<reference evidence="3 4" key="1">
    <citation type="submission" date="2018-06" db="EMBL/GenBank/DDBJ databases">
        <title>A transcriptomic atlas of mushroom development highlights an independent origin of complex multicellularity.</title>
        <authorList>
            <consortium name="DOE Joint Genome Institute"/>
            <person name="Krizsan K."/>
            <person name="Almasi E."/>
            <person name="Merenyi Z."/>
            <person name="Sahu N."/>
            <person name="Viragh M."/>
            <person name="Koszo T."/>
            <person name="Mondo S."/>
            <person name="Kiss B."/>
            <person name="Balint B."/>
            <person name="Kues U."/>
            <person name="Barry K."/>
            <person name="Hegedus J.C."/>
            <person name="Henrissat B."/>
            <person name="Johnson J."/>
            <person name="Lipzen A."/>
            <person name="Ohm R."/>
            <person name="Nagy I."/>
            <person name="Pangilinan J."/>
            <person name="Yan J."/>
            <person name="Xiong Y."/>
            <person name="Grigoriev I.V."/>
            <person name="Hibbett D.S."/>
            <person name="Nagy L.G."/>
        </authorList>
    </citation>
    <scope>NUCLEOTIDE SEQUENCE [LARGE SCALE GENOMIC DNA]</scope>
    <source>
        <strain evidence="3 4">SZMC22713</strain>
    </source>
</reference>
<dbReference type="VEuPathDB" id="FungiDB:BD410DRAFT_773628"/>
<name>A0A4Y7PX94_9AGAM</name>
<dbReference type="Gene3D" id="2.80.10.50">
    <property type="match status" value="1"/>
</dbReference>
<dbReference type="Pfam" id="PF24883">
    <property type="entry name" value="NPHP3_N"/>
    <property type="match status" value="1"/>
</dbReference>
<accession>A0A4Y7PX94</accession>
<dbReference type="SUPFAM" id="SSF50370">
    <property type="entry name" value="Ricin B-like lectins"/>
    <property type="match status" value="1"/>
</dbReference>